<keyword evidence="3" id="KW-0227">DNA damage</keyword>
<dbReference type="GO" id="GO:0006508">
    <property type="term" value="P:proteolysis"/>
    <property type="evidence" value="ECO:0007669"/>
    <property type="project" value="UniProtKB-KW"/>
</dbReference>
<reference evidence="9 10" key="1">
    <citation type="journal article" date="2012" name="Stand. Genomic Sci.">
        <title>Genome sequence of the orange-pigmented seawater bacterium Owenweeksia hongkongensis type strain (UST20020801(T)).</title>
        <authorList>
            <person name="Riedel T."/>
            <person name="Held B."/>
            <person name="Nolan M."/>
            <person name="Lucas S."/>
            <person name="Lapidus A."/>
            <person name="Tice H."/>
            <person name="Del Rio T.G."/>
            <person name="Cheng J.F."/>
            <person name="Han C."/>
            <person name="Tapia R."/>
            <person name="Goodwin L.A."/>
            <person name="Pitluck S."/>
            <person name="Liolios K."/>
            <person name="Mavromatis K."/>
            <person name="Pagani I."/>
            <person name="Ivanova N."/>
            <person name="Mikhailova N."/>
            <person name="Pati A."/>
            <person name="Chen A."/>
            <person name="Palaniappan K."/>
            <person name="Rohde M."/>
            <person name="Tindall B.J."/>
            <person name="Detter J.C."/>
            <person name="Goker M."/>
            <person name="Woyke T."/>
            <person name="Bristow J."/>
            <person name="Eisen J.A."/>
            <person name="Markowitz V."/>
            <person name="Hugenholtz P."/>
            <person name="Klenk H.P."/>
            <person name="Kyrpides N.C."/>
        </authorList>
    </citation>
    <scope>NUCLEOTIDE SEQUENCE</scope>
    <source>
        <strain evidence="10">DSM 17368 / JCM 12287 / NRRL B-23963</strain>
    </source>
</reference>
<keyword evidence="6" id="KW-0238">DNA-binding</keyword>
<evidence type="ECO:0000256" key="8">
    <source>
        <dbReference type="RuleBase" id="RU364100"/>
    </source>
</evidence>
<dbReference type="PANTHER" id="PTHR13604:SF0">
    <property type="entry name" value="ABASIC SITE PROCESSING PROTEIN HMCES"/>
    <property type="match status" value="1"/>
</dbReference>
<dbReference type="GO" id="GO:0106300">
    <property type="term" value="P:protein-DNA covalent cross-linking repair"/>
    <property type="evidence" value="ECO:0007669"/>
    <property type="project" value="InterPro"/>
</dbReference>
<dbReference type="EC" id="3.4.-.-" evidence="8"/>
<evidence type="ECO:0000313" key="10">
    <source>
        <dbReference type="Proteomes" id="UP000005631"/>
    </source>
</evidence>
<organism evidence="9 10">
    <name type="scientific">Owenweeksia hongkongensis (strain DSM 17368 / CIP 108786 / JCM 12287 / NRRL B-23963 / UST20020801)</name>
    <dbReference type="NCBI Taxonomy" id="926562"/>
    <lineage>
        <taxon>Bacteria</taxon>
        <taxon>Pseudomonadati</taxon>
        <taxon>Bacteroidota</taxon>
        <taxon>Flavobacteriia</taxon>
        <taxon>Flavobacteriales</taxon>
        <taxon>Owenweeksiaceae</taxon>
        <taxon>Owenweeksia</taxon>
    </lineage>
</organism>
<keyword evidence="4 8" id="KW-0378">Hydrolase</keyword>
<name>G8R528_OWEHD</name>
<evidence type="ECO:0000256" key="3">
    <source>
        <dbReference type="ARBA" id="ARBA00022763"/>
    </source>
</evidence>
<gene>
    <name evidence="9" type="ordered locus">Oweho_0012</name>
</gene>
<keyword evidence="5" id="KW-0190">Covalent protein-DNA linkage</keyword>
<evidence type="ECO:0000256" key="6">
    <source>
        <dbReference type="ARBA" id="ARBA00023125"/>
    </source>
</evidence>
<dbReference type="GO" id="GO:0003697">
    <property type="term" value="F:single-stranded DNA binding"/>
    <property type="evidence" value="ECO:0007669"/>
    <property type="project" value="InterPro"/>
</dbReference>
<protein>
    <recommendedName>
        <fullName evidence="8">Abasic site processing protein</fullName>
        <ecNumber evidence="8">3.4.-.-</ecNumber>
    </recommendedName>
</protein>
<evidence type="ECO:0000256" key="2">
    <source>
        <dbReference type="ARBA" id="ARBA00022670"/>
    </source>
</evidence>
<dbReference type="PANTHER" id="PTHR13604">
    <property type="entry name" value="DC12-RELATED"/>
    <property type="match status" value="1"/>
</dbReference>
<evidence type="ECO:0000256" key="7">
    <source>
        <dbReference type="ARBA" id="ARBA00023239"/>
    </source>
</evidence>
<dbReference type="AlphaFoldDB" id="G8R528"/>
<keyword evidence="10" id="KW-1185">Reference proteome</keyword>
<evidence type="ECO:0000256" key="1">
    <source>
        <dbReference type="ARBA" id="ARBA00008136"/>
    </source>
</evidence>
<dbReference type="eggNOG" id="COG2135">
    <property type="taxonomic scope" value="Bacteria"/>
</dbReference>
<dbReference type="EMBL" id="CP003156">
    <property type="protein sequence ID" value="AEV31039.1"/>
    <property type="molecule type" value="Genomic_DNA"/>
</dbReference>
<comment type="similarity">
    <text evidence="1 8">Belongs to the SOS response-associated peptidase family.</text>
</comment>
<sequence length="261" mass="30324">MCVYTTQEADFTNKYSNWKDLVTRSIQPVTTWIESPEFMEVDRPQFKDRSPVIGIGNWATIQYKKGDQYWWDWAQFAPTVSMWPGGKKMPYYNAKVETLVGYFEEDKRGEFPMRVRDDLQQRTCVFWVNSFFESNGNKTNPRWFNIHRKDDKMIPLAAFYHIESDPEGGTALPSFTIITRDPYPLVAETGHPRSPGVLPHEYFMDWMDPALNIYDKFSLIAETADGEYVIDEVEKSSVTKRTEHATQPIEGGRAVFVGELE</sequence>
<proteinExistence type="inferred from homology"/>
<evidence type="ECO:0000256" key="4">
    <source>
        <dbReference type="ARBA" id="ARBA00022801"/>
    </source>
</evidence>
<evidence type="ECO:0000256" key="5">
    <source>
        <dbReference type="ARBA" id="ARBA00023124"/>
    </source>
</evidence>
<evidence type="ECO:0000313" key="9">
    <source>
        <dbReference type="EMBL" id="AEV31039.1"/>
    </source>
</evidence>
<keyword evidence="2 8" id="KW-0645">Protease</keyword>
<dbReference type="GO" id="GO:0016829">
    <property type="term" value="F:lyase activity"/>
    <property type="evidence" value="ECO:0007669"/>
    <property type="project" value="UniProtKB-KW"/>
</dbReference>
<accession>G8R528</accession>
<dbReference type="RefSeq" id="WP_014200400.1">
    <property type="nucleotide sequence ID" value="NC_016599.1"/>
</dbReference>
<dbReference type="SUPFAM" id="SSF143081">
    <property type="entry name" value="BB1717-like"/>
    <property type="match status" value="1"/>
</dbReference>
<keyword evidence="7" id="KW-0456">Lyase</keyword>
<dbReference type="InterPro" id="IPR003738">
    <property type="entry name" value="SRAP"/>
</dbReference>
<dbReference type="KEGG" id="oho:Oweho_0012"/>
<dbReference type="Proteomes" id="UP000005631">
    <property type="component" value="Chromosome"/>
</dbReference>
<dbReference type="Pfam" id="PF02586">
    <property type="entry name" value="SRAP"/>
    <property type="match status" value="1"/>
</dbReference>
<dbReference type="OrthoDB" id="9782620at2"/>
<dbReference type="HOGENOM" id="CLU_1068943_0_0_10"/>
<dbReference type="Gene3D" id="3.90.1680.10">
    <property type="entry name" value="SOS response associated peptidase-like"/>
    <property type="match status" value="1"/>
</dbReference>
<dbReference type="GO" id="GO:0008233">
    <property type="term" value="F:peptidase activity"/>
    <property type="evidence" value="ECO:0007669"/>
    <property type="project" value="UniProtKB-KW"/>
</dbReference>
<dbReference type="InterPro" id="IPR036590">
    <property type="entry name" value="SRAP-like"/>
</dbReference>